<sequence>MVVGVIGNGRKGRSTMVEKRIRDGLGRGGGGGAVRNGVVVSSGVLSHGFPLRKINRPSPLLVPVPITSIVEVELIKKKLSAIEFGAFLERFDVQEEEQAECAICLSEAGERP</sequence>
<dbReference type="Proteomes" id="UP000325577">
    <property type="component" value="Linkage Group LG14"/>
</dbReference>
<gene>
    <name evidence="1" type="ORF">F0562_026789</name>
</gene>
<reference evidence="1 2" key="1">
    <citation type="submission" date="2019-09" db="EMBL/GenBank/DDBJ databases">
        <title>A chromosome-level genome assembly of the Chinese tupelo Nyssa sinensis.</title>
        <authorList>
            <person name="Yang X."/>
            <person name="Kang M."/>
            <person name="Yang Y."/>
            <person name="Xiong H."/>
            <person name="Wang M."/>
            <person name="Zhang Z."/>
            <person name="Wang Z."/>
            <person name="Wu H."/>
            <person name="Ma T."/>
            <person name="Liu J."/>
            <person name="Xi Z."/>
        </authorList>
    </citation>
    <scope>NUCLEOTIDE SEQUENCE [LARGE SCALE GENOMIC DNA]</scope>
    <source>
        <strain evidence="1">J267</strain>
        <tissue evidence="1">Leaf</tissue>
    </source>
</reference>
<name>A0A5J5BEJ1_9ASTE</name>
<evidence type="ECO:0008006" key="3">
    <source>
        <dbReference type="Google" id="ProtNLM"/>
    </source>
</evidence>
<proteinExistence type="predicted"/>
<keyword evidence="2" id="KW-1185">Reference proteome</keyword>
<evidence type="ECO:0000313" key="2">
    <source>
        <dbReference type="Proteomes" id="UP000325577"/>
    </source>
</evidence>
<protein>
    <recommendedName>
        <fullName evidence="3">RING-type domain-containing protein</fullName>
    </recommendedName>
</protein>
<evidence type="ECO:0000313" key="1">
    <source>
        <dbReference type="EMBL" id="KAA8540097.1"/>
    </source>
</evidence>
<dbReference type="AlphaFoldDB" id="A0A5J5BEJ1"/>
<organism evidence="1 2">
    <name type="scientific">Nyssa sinensis</name>
    <dbReference type="NCBI Taxonomy" id="561372"/>
    <lineage>
        <taxon>Eukaryota</taxon>
        <taxon>Viridiplantae</taxon>
        <taxon>Streptophyta</taxon>
        <taxon>Embryophyta</taxon>
        <taxon>Tracheophyta</taxon>
        <taxon>Spermatophyta</taxon>
        <taxon>Magnoliopsida</taxon>
        <taxon>eudicotyledons</taxon>
        <taxon>Gunneridae</taxon>
        <taxon>Pentapetalae</taxon>
        <taxon>asterids</taxon>
        <taxon>Cornales</taxon>
        <taxon>Nyssaceae</taxon>
        <taxon>Nyssa</taxon>
    </lineage>
</organism>
<accession>A0A5J5BEJ1</accession>
<dbReference type="EMBL" id="CM018037">
    <property type="protein sequence ID" value="KAA8540097.1"/>
    <property type="molecule type" value="Genomic_DNA"/>
</dbReference>